<organism evidence="1 2">
    <name type="scientific">Limibacillus halophilus</name>
    <dbReference type="NCBI Taxonomy" id="1579333"/>
    <lineage>
        <taxon>Bacteria</taxon>
        <taxon>Pseudomonadati</taxon>
        <taxon>Pseudomonadota</taxon>
        <taxon>Alphaproteobacteria</taxon>
        <taxon>Rhodospirillales</taxon>
        <taxon>Rhodovibrionaceae</taxon>
        <taxon>Limibacillus</taxon>
    </lineage>
</organism>
<comment type="caution">
    <text evidence="1">The sequence shown here is derived from an EMBL/GenBank/DDBJ whole genome shotgun (WGS) entry which is preliminary data.</text>
</comment>
<sequence>MFSFEEIKPFTDFRQLCDGKVYTALPDDWVLGLTDVVDSTGAIAAGRYKAVNMAGAAAISAAMNALSGKSFPYSFGGDGALIAVPGDDAEALAAALRGTRHWVEQKLGLELRAALVPVSEVRLSGHQVAVARFAPSDAVSYAMFSGGGADWAAEAMKVGRFHLSREDDPTFADLTGLSCRWAPSPSRKGVILSLIVKKQPEAAWEEFSVAVDRLLTLVNKLERDGHPIPATGAQFAWPPRGVTLEALTSEEGSLAARKIRLWLVGCLAWILGRTGWNLGEFDPTVYRRYTMMNSDYRKFEDGLRMTLDCSPETQAEIDVLLGRERDRGILQFGQHTQDAAIMTCIVPSIYTNRHFHFLDGIDGGYTAAARNLDRAAHSAGNA</sequence>
<reference evidence="1 2" key="1">
    <citation type="submission" date="2020-08" db="EMBL/GenBank/DDBJ databases">
        <title>Genomic Encyclopedia of Type Strains, Phase III (KMG-III): the genomes of soil and plant-associated and newly described type strains.</title>
        <authorList>
            <person name="Whitman W."/>
        </authorList>
    </citation>
    <scope>NUCLEOTIDE SEQUENCE [LARGE SCALE GENOMIC DNA]</scope>
    <source>
        <strain evidence="1 2">CECT 8803</strain>
    </source>
</reference>
<dbReference type="AlphaFoldDB" id="A0A839SPI4"/>
<accession>A0A839SPI4</accession>
<dbReference type="Proteomes" id="UP000581135">
    <property type="component" value="Unassembled WGS sequence"/>
</dbReference>
<gene>
    <name evidence="1" type="ORF">FHR98_000104</name>
</gene>
<evidence type="ECO:0000313" key="1">
    <source>
        <dbReference type="EMBL" id="MBB3063839.1"/>
    </source>
</evidence>
<dbReference type="InterPro" id="IPR021445">
    <property type="entry name" value="DUF3095"/>
</dbReference>
<evidence type="ECO:0008006" key="3">
    <source>
        <dbReference type="Google" id="ProtNLM"/>
    </source>
</evidence>
<dbReference type="EMBL" id="JACHXA010000001">
    <property type="protein sequence ID" value="MBB3063839.1"/>
    <property type="molecule type" value="Genomic_DNA"/>
</dbReference>
<name>A0A839SPI4_9PROT</name>
<evidence type="ECO:0000313" key="2">
    <source>
        <dbReference type="Proteomes" id="UP000581135"/>
    </source>
</evidence>
<dbReference type="Pfam" id="PF11294">
    <property type="entry name" value="DUF3095"/>
    <property type="match status" value="1"/>
</dbReference>
<keyword evidence="2" id="KW-1185">Reference proteome</keyword>
<protein>
    <recommendedName>
        <fullName evidence="3">DUF3095 domain-containing protein</fullName>
    </recommendedName>
</protein>
<proteinExistence type="predicted"/>
<dbReference type="RefSeq" id="WP_183414654.1">
    <property type="nucleotide sequence ID" value="NZ_JACHXA010000001.1"/>
</dbReference>